<name>A0A062Y0L1_9BACT</name>
<evidence type="ECO:0000313" key="5">
    <source>
        <dbReference type="EMBL" id="KDA54305.1"/>
    </source>
</evidence>
<keyword evidence="1" id="KW-0245">EGF-like domain</keyword>
<reference evidence="5 6" key="1">
    <citation type="submission" date="2014-04" db="EMBL/GenBank/DDBJ databases">
        <title>The Genome Sequence of Thermoanaerobaculum aquaticum MP-01, The First Cultivated Group 23 Acidobacterium.</title>
        <authorList>
            <person name="Stamps B.W."/>
            <person name="Losey N.A."/>
            <person name="Lawson P.A."/>
            <person name="Stevenson B.S."/>
        </authorList>
    </citation>
    <scope>NUCLEOTIDE SEQUENCE [LARGE SCALE GENOMIC DNA]</scope>
    <source>
        <strain evidence="5 6">MP-01</strain>
    </source>
</reference>
<dbReference type="Proteomes" id="UP000027284">
    <property type="component" value="Unassembled WGS sequence"/>
</dbReference>
<dbReference type="EMBL" id="JMFG01000008">
    <property type="protein sequence ID" value="KDA54305.1"/>
    <property type="molecule type" value="Genomic_DNA"/>
</dbReference>
<dbReference type="InterPro" id="IPR051216">
    <property type="entry name" value="Teneurin"/>
</dbReference>
<dbReference type="InterPro" id="IPR056823">
    <property type="entry name" value="TEN-like_YD-shell"/>
</dbReference>
<dbReference type="Gene3D" id="2.180.10.10">
    <property type="entry name" value="RHS repeat-associated core"/>
    <property type="match status" value="1"/>
</dbReference>
<dbReference type="RefSeq" id="WP_038047512.1">
    <property type="nucleotide sequence ID" value="NZ_JMFG01000008.1"/>
</dbReference>
<comment type="caution">
    <text evidence="5">The sequence shown here is derived from an EMBL/GenBank/DDBJ whole genome shotgun (WGS) entry which is preliminary data.</text>
</comment>
<accession>A0A062Y0L1</accession>
<feature type="domain" description="Teneurin-like YD-shell" evidence="4">
    <location>
        <begin position="13"/>
        <end position="202"/>
    </location>
</feature>
<evidence type="ECO:0000259" key="4">
    <source>
        <dbReference type="Pfam" id="PF25023"/>
    </source>
</evidence>
<dbReference type="OrthoDB" id="681079at2"/>
<evidence type="ECO:0000256" key="3">
    <source>
        <dbReference type="ARBA" id="ARBA00023157"/>
    </source>
</evidence>
<evidence type="ECO:0000313" key="6">
    <source>
        <dbReference type="Proteomes" id="UP000027284"/>
    </source>
</evidence>
<dbReference type="STRING" id="1312852.EG19_11335"/>
<keyword evidence="3" id="KW-1015">Disulfide bond</keyword>
<evidence type="ECO:0000256" key="1">
    <source>
        <dbReference type="ARBA" id="ARBA00022536"/>
    </source>
</evidence>
<evidence type="ECO:0000256" key="2">
    <source>
        <dbReference type="ARBA" id="ARBA00022737"/>
    </source>
</evidence>
<dbReference type="Pfam" id="PF25023">
    <property type="entry name" value="TEN_YD-shell"/>
    <property type="match status" value="1"/>
</dbReference>
<organism evidence="5 6">
    <name type="scientific">Thermoanaerobaculum aquaticum</name>
    <dbReference type="NCBI Taxonomy" id="1312852"/>
    <lineage>
        <taxon>Bacteria</taxon>
        <taxon>Pseudomonadati</taxon>
        <taxon>Acidobacteriota</taxon>
        <taxon>Thermoanaerobaculia</taxon>
        <taxon>Thermoanaerobaculales</taxon>
        <taxon>Thermoanaerobaculaceae</taxon>
        <taxon>Thermoanaerobaculum</taxon>
    </lineage>
</organism>
<protein>
    <recommendedName>
        <fullName evidence="4">Teneurin-like YD-shell domain-containing protein</fullName>
    </recommendedName>
</protein>
<proteinExistence type="predicted"/>
<dbReference type="PANTHER" id="PTHR11219:SF69">
    <property type="entry name" value="TENEURIN-A"/>
    <property type="match status" value="1"/>
</dbReference>
<dbReference type="AlphaFoldDB" id="A0A062Y0L1"/>
<gene>
    <name evidence="5" type="ORF">EG19_11335</name>
</gene>
<keyword evidence="6" id="KW-1185">Reference proteome</keyword>
<sequence length="205" mass="23065">MEVRPNGTVVTGTYDDQDRLLTYGDLSFTYTANGELISKCQGSVCQYFDYDVFGNLRYVILDNGMEIEYVIDGRNRRIGKKINGTLVQGFIYDDQLRIVAELDGSNQVVSRFIYADHINVPEVLEKGGRTYRILHDHLGSPRFVVDTASGEIAQELHYDAWGNVVFDSNPGFQPFGFAGGIFDAHTKLLRFGARDYDPQVGRQTS</sequence>
<keyword evidence="2" id="KW-0677">Repeat</keyword>
<dbReference type="PANTHER" id="PTHR11219">
    <property type="entry name" value="TENEURIN AND N-ACETYLGLUCOSAMINE-1-PHOSPHODIESTER ALPHA-N-ACETYLGLUCOSAMINIDASE"/>
    <property type="match status" value="1"/>
</dbReference>